<protein>
    <submittedName>
        <fullName evidence="1">Uncharacterized protein (TIGR03089 family)</fullName>
    </submittedName>
</protein>
<dbReference type="SUPFAM" id="SSF56801">
    <property type="entry name" value="Acetyl-CoA synthetase-like"/>
    <property type="match status" value="1"/>
</dbReference>
<gene>
    <name evidence="1" type="ORF">IW254_002112</name>
</gene>
<sequence length="223" mass="23590">MSMLAPIFAADPASPRLTVYDETQGSRMEFSGVTLDNWANKIANMFTEEFDSPAPDSPTVLIDLPVTWQCAVIILGAYAAGIVPCFEPGASDLESPGIVFTTEEHQNNWPEATDVVVVSADPFGRGVVEVGGTLSPGAIDFGPTVRFYGDQFFGDGFPASHFAPTNPPTPSRTLITGWSTLSEFDDNVMAPLMGGGSVVIVTGMASTDRLAHIADTEKVTATP</sequence>
<dbReference type="AlphaFoldDB" id="A0A931E2P3"/>
<dbReference type="RefSeq" id="WP_196825417.1">
    <property type="nucleotide sequence ID" value="NZ_CP046980.1"/>
</dbReference>
<keyword evidence="2" id="KW-1185">Reference proteome</keyword>
<proteinExistence type="predicted"/>
<organism evidence="1 2">
    <name type="scientific">Corynebacterium aquatimens</name>
    <dbReference type="NCBI Taxonomy" id="1190508"/>
    <lineage>
        <taxon>Bacteria</taxon>
        <taxon>Bacillati</taxon>
        <taxon>Actinomycetota</taxon>
        <taxon>Actinomycetes</taxon>
        <taxon>Mycobacteriales</taxon>
        <taxon>Corynebacteriaceae</taxon>
        <taxon>Corynebacterium</taxon>
    </lineage>
</organism>
<dbReference type="Proteomes" id="UP000658613">
    <property type="component" value="Unassembled WGS sequence"/>
</dbReference>
<dbReference type="NCBIfam" id="TIGR03089">
    <property type="entry name" value="TIGR03089 family protein"/>
    <property type="match status" value="1"/>
</dbReference>
<dbReference type="InterPro" id="IPR017523">
    <property type="entry name" value="Rv3268"/>
</dbReference>
<dbReference type="EMBL" id="JADOUE010000001">
    <property type="protein sequence ID" value="MBG6123143.1"/>
    <property type="molecule type" value="Genomic_DNA"/>
</dbReference>
<comment type="caution">
    <text evidence="1">The sequence shown here is derived from an EMBL/GenBank/DDBJ whole genome shotgun (WGS) entry which is preliminary data.</text>
</comment>
<evidence type="ECO:0000313" key="1">
    <source>
        <dbReference type="EMBL" id="MBG6123143.1"/>
    </source>
</evidence>
<evidence type="ECO:0000313" key="2">
    <source>
        <dbReference type="Proteomes" id="UP000658613"/>
    </source>
</evidence>
<reference evidence="1" key="1">
    <citation type="submission" date="2020-11" db="EMBL/GenBank/DDBJ databases">
        <title>Sequencing the genomes of 1000 actinobacteria strains.</title>
        <authorList>
            <person name="Klenk H.-P."/>
        </authorList>
    </citation>
    <scope>NUCLEOTIDE SEQUENCE</scope>
    <source>
        <strain evidence="1">DSM 45632</strain>
    </source>
</reference>
<accession>A0A931E2P3</accession>
<name>A0A931E2P3_9CORY</name>